<dbReference type="Proteomes" id="UP000253141">
    <property type="component" value="Unassembled WGS sequence"/>
</dbReference>
<feature type="domain" description="HTH LytTR-type" evidence="3">
    <location>
        <begin position="138"/>
        <end position="227"/>
    </location>
</feature>
<sequence length="232" mass="26602">MDLRNILIVNNDPIYALQLKELLSGLGYTVVGHVNTYQKILDFISINYVDLLIIDIMLDNAPIGLELTEALTLQNLPIILLTNQDSSEVYQKVATFSHILYLVKPFHIHTLDSIIRMLAQHPTQEPQFIQGNSRGDFIAIKDILFLEVEHTYTFIQTTARRYAFKKSLTQLKSLLPTNRFLQVHRSFLVNKKFIGKIDIEKNIVEIGGYTLPLSRRMKHELLSKGAIKNLLT</sequence>
<dbReference type="GO" id="GO:0003677">
    <property type="term" value="F:DNA binding"/>
    <property type="evidence" value="ECO:0007669"/>
    <property type="project" value="UniProtKB-KW"/>
</dbReference>
<accession>A0A369IG44</accession>
<dbReference type="Gene3D" id="2.40.50.1020">
    <property type="entry name" value="LytTr DNA-binding domain"/>
    <property type="match status" value="1"/>
</dbReference>
<dbReference type="SUPFAM" id="SSF52172">
    <property type="entry name" value="CheY-like"/>
    <property type="match status" value="1"/>
</dbReference>
<dbReference type="InterPro" id="IPR001789">
    <property type="entry name" value="Sig_transdc_resp-reg_receiver"/>
</dbReference>
<dbReference type="EMBL" id="QPIW01000001">
    <property type="protein sequence ID" value="RDB08032.1"/>
    <property type="molecule type" value="Genomic_DNA"/>
</dbReference>
<comment type="caution">
    <text evidence="4">The sequence shown here is derived from an EMBL/GenBank/DDBJ whole genome shotgun (WGS) entry which is preliminary data.</text>
</comment>
<organism evidence="4 5">
    <name type="scientific">Runella aurantiaca</name>
    <dbReference type="NCBI Taxonomy" id="2282308"/>
    <lineage>
        <taxon>Bacteria</taxon>
        <taxon>Pseudomonadati</taxon>
        <taxon>Bacteroidota</taxon>
        <taxon>Cytophagia</taxon>
        <taxon>Cytophagales</taxon>
        <taxon>Spirosomataceae</taxon>
        <taxon>Runella</taxon>
    </lineage>
</organism>
<dbReference type="PANTHER" id="PTHR37299:SF1">
    <property type="entry name" value="STAGE 0 SPORULATION PROTEIN A HOMOLOG"/>
    <property type="match status" value="1"/>
</dbReference>
<dbReference type="OrthoDB" id="941829at2"/>
<dbReference type="GO" id="GO:0000156">
    <property type="term" value="F:phosphorelay response regulator activity"/>
    <property type="evidence" value="ECO:0007669"/>
    <property type="project" value="InterPro"/>
</dbReference>
<dbReference type="PANTHER" id="PTHR37299">
    <property type="entry name" value="TRANSCRIPTIONAL REGULATOR-RELATED"/>
    <property type="match status" value="1"/>
</dbReference>
<reference evidence="4 5" key="1">
    <citation type="submission" date="2018-07" db="EMBL/GenBank/DDBJ databases">
        <title>Genome analysis of Runella aurantiaca.</title>
        <authorList>
            <person name="Yang X."/>
        </authorList>
    </citation>
    <scope>NUCLEOTIDE SEQUENCE [LARGE SCALE GENOMIC DNA]</scope>
    <source>
        <strain evidence="4 5">YX9</strain>
    </source>
</reference>
<evidence type="ECO:0000256" key="1">
    <source>
        <dbReference type="PROSITE-ProRule" id="PRU00169"/>
    </source>
</evidence>
<name>A0A369IG44_9BACT</name>
<protein>
    <submittedName>
        <fullName evidence="4">DNA-binding response regulator</fullName>
    </submittedName>
</protein>
<dbReference type="Pfam" id="PF04397">
    <property type="entry name" value="LytTR"/>
    <property type="match status" value="1"/>
</dbReference>
<evidence type="ECO:0000313" key="4">
    <source>
        <dbReference type="EMBL" id="RDB08032.1"/>
    </source>
</evidence>
<dbReference type="InterPro" id="IPR007492">
    <property type="entry name" value="LytTR_DNA-bd_dom"/>
</dbReference>
<gene>
    <name evidence="4" type="ORF">DVG78_03015</name>
</gene>
<dbReference type="PROSITE" id="PS50110">
    <property type="entry name" value="RESPONSE_REGULATORY"/>
    <property type="match status" value="1"/>
</dbReference>
<dbReference type="Gene3D" id="3.40.50.2300">
    <property type="match status" value="1"/>
</dbReference>
<proteinExistence type="predicted"/>
<evidence type="ECO:0000259" key="3">
    <source>
        <dbReference type="PROSITE" id="PS50930"/>
    </source>
</evidence>
<keyword evidence="5" id="KW-1185">Reference proteome</keyword>
<feature type="modified residue" description="4-aspartylphosphate" evidence="1">
    <location>
        <position position="55"/>
    </location>
</feature>
<dbReference type="AlphaFoldDB" id="A0A369IG44"/>
<keyword evidence="1" id="KW-0597">Phosphoprotein</keyword>
<dbReference type="SMART" id="SM00850">
    <property type="entry name" value="LytTR"/>
    <property type="match status" value="1"/>
</dbReference>
<evidence type="ECO:0000313" key="5">
    <source>
        <dbReference type="Proteomes" id="UP000253141"/>
    </source>
</evidence>
<evidence type="ECO:0000259" key="2">
    <source>
        <dbReference type="PROSITE" id="PS50110"/>
    </source>
</evidence>
<dbReference type="InterPro" id="IPR011006">
    <property type="entry name" value="CheY-like_superfamily"/>
</dbReference>
<feature type="domain" description="Response regulatory" evidence="2">
    <location>
        <begin position="5"/>
        <end position="119"/>
    </location>
</feature>
<keyword evidence="4" id="KW-0238">DNA-binding</keyword>
<dbReference type="Pfam" id="PF00072">
    <property type="entry name" value="Response_reg"/>
    <property type="match status" value="1"/>
</dbReference>
<dbReference type="PROSITE" id="PS50930">
    <property type="entry name" value="HTH_LYTTR"/>
    <property type="match status" value="1"/>
</dbReference>
<dbReference type="SMART" id="SM00448">
    <property type="entry name" value="REC"/>
    <property type="match status" value="1"/>
</dbReference>
<dbReference type="RefSeq" id="WP_114459561.1">
    <property type="nucleotide sequence ID" value="NZ_QPIW01000001.1"/>
</dbReference>
<dbReference type="InterPro" id="IPR046947">
    <property type="entry name" value="LytR-like"/>
</dbReference>